<proteinExistence type="predicted"/>
<evidence type="ECO:0000256" key="1">
    <source>
        <dbReference type="SAM" id="SignalP"/>
    </source>
</evidence>
<dbReference type="RefSeq" id="WP_243540123.1">
    <property type="nucleotide sequence ID" value="NZ_CP093442.1"/>
</dbReference>
<organism evidence="2 3">
    <name type="scientific">Bdellovibrio reynosensis</name>
    <dbReference type="NCBI Taxonomy" id="2835041"/>
    <lineage>
        <taxon>Bacteria</taxon>
        <taxon>Pseudomonadati</taxon>
        <taxon>Bdellovibrionota</taxon>
        <taxon>Bdellovibrionia</taxon>
        <taxon>Bdellovibrionales</taxon>
        <taxon>Pseudobdellovibrionaceae</taxon>
        <taxon>Bdellovibrio</taxon>
    </lineage>
</organism>
<dbReference type="Proteomes" id="UP000830116">
    <property type="component" value="Chromosome"/>
</dbReference>
<dbReference type="EMBL" id="CP093442">
    <property type="protein sequence ID" value="UOF02529.1"/>
    <property type="molecule type" value="Genomic_DNA"/>
</dbReference>
<gene>
    <name evidence="2" type="ORF">MNR06_06135</name>
</gene>
<reference evidence="2" key="1">
    <citation type="submission" date="2022-03" db="EMBL/GenBank/DDBJ databases">
        <title>Genome Identification and Characterization of new species Bdellovibrio reynosense LBG001 sp. nov. from a Mexico soil sample.</title>
        <authorList>
            <person name="Camilli A."/>
            <person name="Ajao Y."/>
            <person name="Guo X."/>
        </authorList>
    </citation>
    <scope>NUCLEOTIDE SEQUENCE</scope>
    <source>
        <strain evidence="2">LBG001</strain>
    </source>
</reference>
<keyword evidence="1" id="KW-0732">Signal</keyword>
<protein>
    <recommendedName>
        <fullName evidence="4">Secreted protein</fullName>
    </recommendedName>
</protein>
<evidence type="ECO:0000313" key="2">
    <source>
        <dbReference type="EMBL" id="UOF02529.1"/>
    </source>
</evidence>
<accession>A0ABY4CCT2</accession>
<feature type="signal peptide" evidence="1">
    <location>
        <begin position="1"/>
        <end position="19"/>
    </location>
</feature>
<name>A0ABY4CCT2_9BACT</name>
<keyword evidence="3" id="KW-1185">Reference proteome</keyword>
<evidence type="ECO:0008006" key="4">
    <source>
        <dbReference type="Google" id="ProtNLM"/>
    </source>
</evidence>
<evidence type="ECO:0000313" key="3">
    <source>
        <dbReference type="Proteomes" id="UP000830116"/>
    </source>
</evidence>
<sequence length="204" mass="22841">MKTLSMTLVMLLLSVNVLARTAAEEAQYQFQELIHGPVMEKAGQVTTSYDEEVRSAIMDSLFSFSGSYLQFVDSFCHKAEGCRLRQFANVTKSLNAFLADPKSGRKDLILALREPVSLEEICGNLSSRSQTLACEDAAITKKEKELETLVSREKYEAGINMATDYSAALGFIESRGSFKSKEVIDSYYFQLLHYAIEQSLMVQQ</sequence>
<feature type="chain" id="PRO_5045385682" description="Secreted protein" evidence="1">
    <location>
        <begin position="20"/>
        <end position="204"/>
    </location>
</feature>